<keyword evidence="2" id="KW-0812">Transmembrane</keyword>
<name>R7YXX5_CONA1</name>
<evidence type="ECO:0000313" key="3">
    <source>
        <dbReference type="EMBL" id="EON66624.1"/>
    </source>
</evidence>
<feature type="region of interest" description="Disordered" evidence="1">
    <location>
        <begin position="192"/>
        <end position="296"/>
    </location>
</feature>
<feature type="transmembrane region" description="Helical" evidence="2">
    <location>
        <begin position="46"/>
        <end position="64"/>
    </location>
</feature>
<evidence type="ECO:0000256" key="2">
    <source>
        <dbReference type="SAM" id="Phobius"/>
    </source>
</evidence>
<dbReference type="HOGENOM" id="CLU_063075_1_0_1"/>
<dbReference type="PANTHER" id="PTHR37451:SF3">
    <property type="entry name" value="MARVEL DOMAIN-CONTAINING PROTEIN"/>
    <property type="match status" value="1"/>
</dbReference>
<keyword evidence="4" id="KW-1185">Reference proteome</keyword>
<dbReference type="EMBL" id="JH767581">
    <property type="protein sequence ID" value="EON66624.1"/>
    <property type="molecule type" value="Genomic_DNA"/>
</dbReference>
<organism evidence="3 4">
    <name type="scientific">Coniosporium apollinis (strain CBS 100218)</name>
    <name type="common">Rock-inhabiting black yeast</name>
    <dbReference type="NCBI Taxonomy" id="1168221"/>
    <lineage>
        <taxon>Eukaryota</taxon>
        <taxon>Fungi</taxon>
        <taxon>Dikarya</taxon>
        <taxon>Ascomycota</taxon>
        <taxon>Pezizomycotina</taxon>
        <taxon>Dothideomycetes</taxon>
        <taxon>Dothideomycetes incertae sedis</taxon>
        <taxon>Coniosporium</taxon>
    </lineage>
</organism>
<dbReference type="Proteomes" id="UP000016924">
    <property type="component" value="Unassembled WGS sequence"/>
</dbReference>
<feature type="transmembrane region" description="Helical" evidence="2">
    <location>
        <begin position="76"/>
        <end position="100"/>
    </location>
</feature>
<feature type="transmembrane region" description="Helical" evidence="2">
    <location>
        <begin position="139"/>
        <end position="161"/>
    </location>
</feature>
<feature type="compositionally biased region" description="Basic and acidic residues" evidence="1">
    <location>
        <begin position="241"/>
        <end position="255"/>
    </location>
</feature>
<evidence type="ECO:0008006" key="5">
    <source>
        <dbReference type="Google" id="ProtNLM"/>
    </source>
</evidence>
<dbReference type="GeneID" id="19903181"/>
<protein>
    <recommendedName>
        <fullName evidence="5">MARVEL domain-containing protein</fullName>
    </recommendedName>
</protein>
<keyword evidence="2" id="KW-0472">Membrane</keyword>
<sequence>MRIEQSYIQRCKAVAHGLQALMVFIAGCIMLAVFTKDGSTGSPSKYYFAMCFFTIPALIYQVMVPLWTRAVRFANAYAFAAVDILYTIFWFAAFISVATWNAAGIRQGAKDRNIDKDSGNCTTFAYGTEGKCKLSRATVGFGVVIFLLFLLTSAISAYYLIKFRKDGTLPVHAHGGATNNPQTLEAGNKDAWSANVDDPEHDVDEGTQPQRSGSREDDEYALLHSTETYEGQHPGRPLSWGEDRTGSVGDYGRDEEYGDGYEGYRKQSPPRTVSPGGYDEYRRGNYSFSGGNGAGK</sequence>
<dbReference type="AlphaFoldDB" id="R7YXX5"/>
<evidence type="ECO:0000256" key="1">
    <source>
        <dbReference type="SAM" id="MobiDB-lite"/>
    </source>
</evidence>
<dbReference type="eggNOG" id="ENOG502S5J2">
    <property type="taxonomic scope" value="Eukaryota"/>
</dbReference>
<keyword evidence="2" id="KW-1133">Transmembrane helix</keyword>
<dbReference type="OrthoDB" id="5284712at2759"/>
<dbReference type="PANTHER" id="PTHR37451">
    <property type="entry name" value="MARVEL DOMAIN"/>
    <property type="match status" value="1"/>
</dbReference>
<accession>R7YXX5</accession>
<evidence type="ECO:0000313" key="4">
    <source>
        <dbReference type="Proteomes" id="UP000016924"/>
    </source>
</evidence>
<gene>
    <name evidence="3" type="ORF">W97_05870</name>
</gene>
<dbReference type="PROSITE" id="PS51257">
    <property type="entry name" value="PROKAR_LIPOPROTEIN"/>
    <property type="match status" value="1"/>
</dbReference>
<dbReference type="OMA" id="QKCKVVA"/>
<dbReference type="RefSeq" id="XP_007781941.1">
    <property type="nucleotide sequence ID" value="XM_007783751.1"/>
</dbReference>
<reference evidence="4" key="1">
    <citation type="submission" date="2012-06" db="EMBL/GenBank/DDBJ databases">
        <title>The genome sequence of Coniosporium apollinis CBS 100218.</title>
        <authorList>
            <consortium name="The Broad Institute Genome Sequencing Platform"/>
            <person name="Cuomo C."/>
            <person name="Gorbushina A."/>
            <person name="Noack S."/>
            <person name="Walker B."/>
            <person name="Young S.K."/>
            <person name="Zeng Q."/>
            <person name="Gargeya S."/>
            <person name="Fitzgerald M."/>
            <person name="Haas B."/>
            <person name="Abouelleil A."/>
            <person name="Alvarado L."/>
            <person name="Arachchi H.M."/>
            <person name="Berlin A.M."/>
            <person name="Chapman S.B."/>
            <person name="Goldberg J."/>
            <person name="Griggs A."/>
            <person name="Gujja S."/>
            <person name="Hansen M."/>
            <person name="Howarth C."/>
            <person name="Imamovic A."/>
            <person name="Larimer J."/>
            <person name="McCowan C."/>
            <person name="Montmayeur A."/>
            <person name="Murphy C."/>
            <person name="Neiman D."/>
            <person name="Pearson M."/>
            <person name="Priest M."/>
            <person name="Roberts A."/>
            <person name="Saif S."/>
            <person name="Shea T."/>
            <person name="Sisk P."/>
            <person name="Sykes S."/>
            <person name="Wortman J."/>
            <person name="Nusbaum C."/>
            <person name="Birren B."/>
        </authorList>
    </citation>
    <scope>NUCLEOTIDE SEQUENCE [LARGE SCALE GENOMIC DNA]</scope>
    <source>
        <strain evidence="4">CBS 100218</strain>
    </source>
</reference>
<dbReference type="STRING" id="1168221.R7YXX5"/>
<proteinExistence type="predicted"/>
<feature type="transmembrane region" description="Helical" evidence="2">
    <location>
        <begin position="12"/>
        <end position="34"/>
    </location>
</feature>